<dbReference type="AlphaFoldDB" id="A0A5M8FNV5"/>
<feature type="signal peptide" evidence="3">
    <location>
        <begin position="1"/>
        <end position="17"/>
    </location>
</feature>
<dbReference type="Pfam" id="PF13432">
    <property type="entry name" value="TPR_16"/>
    <property type="match status" value="1"/>
</dbReference>
<sequence length="210" mass="23078">MRIRLLLIALFAGLVLAGCQTMPAGGGTATDYYERGRSAYTAGNYSQAIAEFQQATRLDPRFADAYFGLGQAYEATNQDRQALSAYLSAIRIQPSHGEAQARAGIIYFRQRQYGPAETHLLRATTHAPADPLPFYYLGEIYRMQGKCQPSVKMFRKALALDPNLLDAKDGLRRAQREICGGSGASSKPKPKYEKASEFTGGGRALTPDEW</sequence>
<keyword evidence="3" id="KW-0732">Signal</keyword>
<dbReference type="PROSITE" id="PS51257">
    <property type="entry name" value="PROKAR_LIPOPROTEIN"/>
    <property type="match status" value="1"/>
</dbReference>
<dbReference type="PROSITE" id="PS50005">
    <property type="entry name" value="TPR"/>
    <property type="match status" value="3"/>
</dbReference>
<feature type="repeat" description="TPR" evidence="1">
    <location>
        <begin position="63"/>
        <end position="96"/>
    </location>
</feature>
<dbReference type="EMBL" id="VWXX01000024">
    <property type="protein sequence ID" value="KAA6184095.1"/>
    <property type="molecule type" value="Genomic_DNA"/>
</dbReference>
<dbReference type="Proteomes" id="UP000322981">
    <property type="component" value="Unassembled WGS sequence"/>
</dbReference>
<dbReference type="OrthoDB" id="7058953at2"/>
<organism evidence="4 5">
    <name type="scientific">Thiohalocapsa marina</name>
    <dbReference type="NCBI Taxonomy" id="424902"/>
    <lineage>
        <taxon>Bacteria</taxon>
        <taxon>Pseudomonadati</taxon>
        <taxon>Pseudomonadota</taxon>
        <taxon>Gammaproteobacteria</taxon>
        <taxon>Chromatiales</taxon>
        <taxon>Chromatiaceae</taxon>
        <taxon>Thiohalocapsa</taxon>
    </lineage>
</organism>
<dbReference type="InterPro" id="IPR011990">
    <property type="entry name" value="TPR-like_helical_dom_sf"/>
</dbReference>
<feature type="chain" id="PRO_5024466836" evidence="3">
    <location>
        <begin position="18"/>
        <end position="210"/>
    </location>
</feature>
<dbReference type="Pfam" id="PF13174">
    <property type="entry name" value="TPR_6"/>
    <property type="match status" value="1"/>
</dbReference>
<proteinExistence type="predicted"/>
<comment type="caution">
    <text evidence="4">The sequence shown here is derived from an EMBL/GenBank/DDBJ whole genome shotgun (WGS) entry which is preliminary data.</text>
</comment>
<keyword evidence="1" id="KW-0802">TPR repeat</keyword>
<dbReference type="InterPro" id="IPR019734">
    <property type="entry name" value="TPR_rpt"/>
</dbReference>
<dbReference type="SUPFAM" id="SSF48452">
    <property type="entry name" value="TPR-like"/>
    <property type="match status" value="1"/>
</dbReference>
<evidence type="ECO:0000313" key="4">
    <source>
        <dbReference type="EMBL" id="KAA6184095.1"/>
    </source>
</evidence>
<dbReference type="RefSeq" id="WP_150093949.1">
    <property type="nucleotide sequence ID" value="NZ_VWXX01000024.1"/>
</dbReference>
<feature type="repeat" description="TPR" evidence="1">
    <location>
        <begin position="131"/>
        <end position="164"/>
    </location>
</feature>
<feature type="repeat" description="TPR" evidence="1">
    <location>
        <begin position="29"/>
        <end position="62"/>
    </location>
</feature>
<accession>A0A5M8FNV5</accession>
<protein>
    <submittedName>
        <fullName evidence="4">Tetratricopeptide repeat protein</fullName>
    </submittedName>
</protein>
<reference evidence="4 5" key="1">
    <citation type="submission" date="2019-09" db="EMBL/GenBank/DDBJ databases">
        <title>Whole-genome sequence of the purple sulfur bacterium Thiohalocapsa marina DSM 19078.</title>
        <authorList>
            <person name="Kyndt J.A."/>
            <person name="Meyer T.E."/>
        </authorList>
    </citation>
    <scope>NUCLEOTIDE SEQUENCE [LARGE SCALE GENOMIC DNA]</scope>
    <source>
        <strain evidence="4 5">DSM 19078</strain>
    </source>
</reference>
<feature type="region of interest" description="Disordered" evidence="2">
    <location>
        <begin position="177"/>
        <end position="210"/>
    </location>
</feature>
<keyword evidence="5" id="KW-1185">Reference proteome</keyword>
<evidence type="ECO:0000256" key="1">
    <source>
        <dbReference type="PROSITE-ProRule" id="PRU00339"/>
    </source>
</evidence>
<dbReference type="PANTHER" id="PTHR12558:SF13">
    <property type="entry name" value="CELL DIVISION CYCLE PROTEIN 27 HOMOLOG"/>
    <property type="match status" value="1"/>
</dbReference>
<dbReference type="PANTHER" id="PTHR12558">
    <property type="entry name" value="CELL DIVISION CYCLE 16,23,27"/>
    <property type="match status" value="1"/>
</dbReference>
<gene>
    <name evidence="4" type="ORF">F2Q65_13565</name>
</gene>
<evidence type="ECO:0000256" key="2">
    <source>
        <dbReference type="SAM" id="MobiDB-lite"/>
    </source>
</evidence>
<name>A0A5M8FNV5_9GAMM</name>
<evidence type="ECO:0000313" key="5">
    <source>
        <dbReference type="Proteomes" id="UP000322981"/>
    </source>
</evidence>
<evidence type="ECO:0000256" key="3">
    <source>
        <dbReference type="SAM" id="SignalP"/>
    </source>
</evidence>
<dbReference type="SMART" id="SM00028">
    <property type="entry name" value="TPR"/>
    <property type="match status" value="4"/>
</dbReference>
<dbReference type="Gene3D" id="1.25.40.10">
    <property type="entry name" value="Tetratricopeptide repeat domain"/>
    <property type="match status" value="1"/>
</dbReference>